<keyword evidence="1" id="KW-0812">Transmembrane</keyword>
<reference evidence="3" key="2">
    <citation type="journal article" date="2021" name="PeerJ">
        <title>Extensive microbial diversity within the chicken gut microbiome revealed by metagenomics and culture.</title>
        <authorList>
            <person name="Gilroy R."/>
            <person name="Ravi A."/>
            <person name="Getino M."/>
            <person name="Pursley I."/>
            <person name="Horton D.L."/>
            <person name="Alikhan N.F."/>
            <person name="Baker D."/>
            <person name="Gharbi K."/>
            <person name="Hall N."/>
            <person name="Watson M."/>
            <person name="Adriaenssens E.M."/>
            <person name="Foster-Nyarko E."/>
            <person name="Jarju S."/>
            <person name="Secka A."/>
            <person name="Antonio M."/>
            <person name="Oren A."/>
            <person name="Chaudhuri R.R."/>
            <person name="La Ragione R."/>
            <person name="Hildebrand F."/>
            <person name="Pallen M.J."/>
        </authorList>
    </citation>
    <scope>NUCLEOTIDE SEQUENCE</scope>
    <source>
        <strain evidence="3">15467</strain>
    </source>
</reference>
<evidence type="ECO:0000256" key="1">
    <source>
        <dbReference type="SAM" id="Phobius"/>
    </source>
</evidence>
<evidence type="ECO:0000313" key="3">
    <source>
        <dbReference type="EMBL" id="MBO8429158.1"/>
    </source>
</evidence>
<dbReference type="PANTHER" id="PTHR48090">
    <property type="entry name" value="UNDECAPRENYL-PHOSPHATE 4-DEOXY-4-FORMAMIDO-L-ARABINOSE TRANSFERASE-RELATED"/>
    <property type="match status" value="1"/>
</dbReference>
<feature type="transmembrane region" description="Helical" evidence="1">
    <location>
        <begin position="207"/>
        <end position="226"/>
    </location>
</feature>
<dbReference type="SUPFAM" id="SSF53448">
    <property type="entry name" value="Nucleotide-diphospho-sugar transferases"/>
    <property type="match status" value="1"/>
</dbReference>
<reference evidence="3" key="1">
    <citation type="submission" date="2020-10" db="EMBL/GenBank/DDBJ databases">
        <authorList>
            <person name="Gilroy R."/>
        </authorList>
    </citation>
    <scope>NUCLEOTIDE SEQUENCE</scope>
    <source>
        <strain evidence="3">15467</strain>
    </source>
</reference>
<dbReference type="CDD" id="cd04179">
    <property type="entry name" value="DPM_DPG-synthase_like"/>
    <property type="match status" value="1"/>
</dbReference>
<sequence>MWCVIVPTYNNGNSIEQVVTDILHYTRNVIVVDDGSTDCTAQILRKMGVCAVTHPHNRGKGAALKTGFRKAVEEGFTHAITIDADGQHFAKDIPLFLEVMERNPEAMIVGCRNLSEKNMPQKNSFANRFSNFWFMVQTGIRLPDTQTGYRLYPLKTMRISGCITSRYEAELELLVFAAWHGTRLIPVKIGVYYPVRRVSHFRPVYDFLRISILNIMLCFLAVVYGYPMKFVYCIKKHRERQ</sequence>
<organism evidence="3 4">
    <name type="scientific">Candidatus Egerieousia excrementavium</name>
    <dbReference type="NCBI Taxonomy" id="2840778"/>
    <lineage>
        <taxon>Bacteria</taxon>
        <taxon>Pseudomonadati</taxon>
        <taxon>Bacteroidota</taxon>
        <taxon>Bacteroidia</taxon>
        <taxon>Bacteroidales</taxon>
        <taxon>Candidatus Egerieousia</taxon>
    </lineage>
</organism>
<accession>A0A9D9GZ02</accession>
<dbReference type="Proteomes" id="UP000823635">
    <property type="component" value="Unassembled WGS sequence"/>
</dbReference>
<feature type="domain" description="Glycosyltransferase 2-like" evidence="2">
    <location>
        <begin position="3"/>
        <end position="138"/>
    </location>
</feature>
<dbReference type="Pfam" id="PF00535">
    <property type="entry name" value="Glycos_transf_2"/>
    <property type="match status" value="1"/>
</dbReference>
<dbReference type="InterPro" id="IPR029044">
    <property type="entry name" value="Nucleotide-diphossugar_trans"/>
</dbReference>
<name>A0A9D9GZ02_9BACT</name>
<dbReference type="EMBL" id="JADINB010000098">
    <property type="protein sequence ID" value="MBO8429158.1"/>
    <property type="molecule type" value="Genomic_DNA"/>
</dbReference>
<evidence type="ECO:0000259" key="2">
    <source>
        <dbReference type="Pfam" id="PF00535"/>
    </source>
</evidence>
<dbReference type="Gene3D" id="3.90.550.10">
    <property type="entry name" value="Spore Coat Polysaccharide Biosynthesis Protein SpsA, Chain A"/>
    <property type="match status" value="1"/>
</dbReference>
<proteinExistence type="predicted"/>
<dbReference type="InterPro" id="IPR001173">
    <property type="entry name" value="Glyco_trans_2-like"/>
</dbReference>
<dbReference type="InterPro" id="IPR050256">
    <property type="entry name" value="Glycosyltransferase_2"/>
</dbReference>
<gene>
    <name evidence="3" type="ORF">IAC68_04410</name>
</gene>
<dbReference type="AlphaFoldDB" id="A0A9D9GZ02"/>
<keyword evidence="1" id="KW-0472">Membrane</keyword>
<keyword evidence="1" id="KW-1133">Transmembrane helix</keyword>
<protein>
    <submittedName>
        <fullName evidence="3">Glycosyltransferase family 2 protein</fullName>
    </submittedName>
</protein>
<dbReference type="PANTHER" id="PTHR48090:SF7">
    <property type="entry name" value="RFBJ PROTEIN"/>
    <property type="match status" value="1"/>
</dbReference>
<comment type="caution">
    <text evidence="3">The sequence shown here is derived from an EMBL/GenBank/DDBJ whole genome shotgun (WGS) entry which is preliminary data.</text>
</comment>
<evidence type="ECO:0000313" key="4">
    <source>
        <dbReference type="Proteomes" id="UP000823635"/>
    </source>
</evidence>